<dbReference type="Proteomes" id="UP000000437">
    <property type="component" value="Chromosome 14"/>
</dbReference>
<evidence type="ECO:0000313" key="8">
    <source>
        <dbReference type="Proteomes" id="UP000000437"/>
    </source>
</evidence>
<name>A0AB32T0I5_DANRE</name>
<evidence type="ECO:0000256" key="3">
    <source>
        <dbReference type="ARBA" id="ARBA00022514"/>
    </source>
</evidence>
<evidence type="ECO:0000256" key="2">
    <source>
        <dbReference type="ARBA" id="ARBA00006050"/>
    </source>
</evidence>
<dbReference type="ZFIN" id="ZDB-GENE-230322-1">
    <property type="gene designation" value="il2"/>
</dbReference>
<reference evidence="9" key="1">
    <citation type="submission" date="2025-08" db="UniProtKB">
        <authorList>
            <consortium name="RefSeq"/>
        </authorList>
    </citation>
    <scope>IDENTIFICATION</scope>
    <source>
        <strain evidence="9">Tuebingen</strain>
        <tissue evidence="9">Fibroblasts and whole tissue</tissue>
    </source>
</reference>
<comment type="subcellular location">
    <subcellularLocation>
        <location evidence="1">Secreted</location>
    </subcellularLocation>
</comment>
<dbReference type="SMR" id="A0AB32T0I5"/>
<evidence type="ECO:0000313" key="10">
    <source>
        <dbReference type="ZFIN" id="ZDB-GENE-230322-1"/>
    </source>
</evidence>
<dbReference type="GO" id="GO:0005615">
    <property type="term" value="C:extracellular space"/>
    <property type="evidence" value="ECO:0007669"/>
    <property type="project" value="UniProtKB-KW"/>
</dbReference>
<dbReference type="CTD" id="3558"/>
<proteinExistence type="inferred from homology"/>
<evidence type="ECO:0000313" key="9">
    <source>
        <dbReference type="RefSeq" id="XP_068069364.2"/>
    </source>
</evidence>
<dbReference type="GO" id="GO:0005125">
    <property type="term" value="F:cytokine activity"/>
    <property type="evidence" value="ECO:0007669"/>
    <property type="project" value="UniProtKB-KW"/>
</dbReference>
<dbReference type="SUPFAM" id="SSF47266">
    <property type="entry name" value="4-helical cytokines"/>
    <property type="match status" value="1"/>
</dbReference>
<dbReference type="GO" id="GO:0006955">
    <property type="term" value="P:immune response"/>
    <property type="evidence" value="ECO:0007669"/>
    <property type="project" value="InterPro"/>
</dbReference>
<organism evidence="8 9">
    <name type="scientific">Danio rerio</name>
    <name type="common">Zebrafish</name>
    <name type="synonym">Brachydanio rerio</name>
    <dbReference type="NCBI Taxonomy" id="7955"/>
    <lineage>
        <taxon>Eukaryota</taxon>
        <taxon>Metazoa</taxon>
        <taxon>Chordata</taxon>
        <taxon>Craniata</taxon>
        <taxon>Vertebrata</taxon>
        <taxon>Euteleostomi</taxon>
        <taxon>Actinopterygii</taxon>
        <taxon>Neopterygii</taxon>
        <taxon>Teleostei</taxon>
        <taxon>Ostariophysi</taxon>
        <taxon>Cypriniformes</taxon>
        <taxon>Danionidae</taxon>
        <taxon>Danioninae</taxon>
        <taxon>Danio</taxon>
    </lineage>
</organism>
<keyword evidence="4" id="KW-0964">Secreted</keyword>
<evidence type="ECO:0000256" key="1">
    <source>
        <dbReference type="ARBA" id="ARBA00004613"/>
    </source>
</evidence>
<evidence type="ECO:0000256" key="6">
    <source>
        <dbReference type="ARBA" id="ARBA00023157"/>
    </source>
</evidence>
<evidence type="ECO:0000256" key="7">
    <source>
        <dbReference type="RuleBase" id="RU003453"/>
    </source>
</evidence>
<dbReference type="InterPro" id="IPR009079">
    <property type="entry name" value="4_helix_cytokine-like_core"/>
</dbReference>
<dbReference type="Pfam" id="PF02372">
    <property type="entry name" value="IL15"/>
    <property type="match status" value="1"/>
</dbReference>
<dbReference type="InterPro" id="IPR020439">
    <property type="entry name" value="IL-15"/>
</dbReference>
<keyword evidence="5" id="KW-0732">Signal</keyword>
<keyword evidence="3 7" id="KW-0202">Cytokine</keyword>
<comment type="similarity">
    <text evidence="2 7">Belongs to the IL-15/IL-21 family.</text>
</comment>
<dbReference type="AlphaFoldDB" id="A0AB32T0I5"/>
<dbReference type="AGR" id="ZFIN:ZDB-GENE-230322-1"/>
<dbReference type="PANTHER" id="PTHR14356">
    <property type="entry name" value="INTERLEUKIN-15-RELATED"/>
    <property type="match status" value="1"/>
</dbReference>
<evidence type="ECO:0000256" key="4">
    <source>
        <dbReference type="ARBA" id="ARBA00022525"/>
    </source>
</evidence>
<dbReference type="KEGG" id="dre:137487504"/>
<dbReference type="Gene3D" id="1.20.1250.70">
    <property type="entry name" value="Interleukin-15/Interleukin-21"/>
    <property type="match status" value="1"/>
</dbReference>
<dbReference type="RefSeq" id="XP_068069364.2">
    <property type="nucleotide sequence ID" value="XM_068213263.2"/>
</dbReference>
<dbReference type="InterPro" id="IPR003443">
    <property type="entry name" value="IL-15/IL-21_fam"/>
</dbReference>
<dbReference type="PRINTS" id="PR01930">
    <property type="entry name" value="INTRLEUKIN15"/>
</dbReference>
<accession>A0AB32T0I5</accession>
<protein>
    <recommendedName>
        <fullName evidence="7">Interleukin</fullName>
    </recommendedName>
</protein>
<keyword evidence="8" id="KW-1185">Reference proteome</keyword>
<evidence type="ECO:0000256" key="5">
    <source>
        <dbReference type="ARBA" id="ARBA00022729"/>
    </source>
</evidence>
<dbReference type="GO" id="GO:0005126">
    <property type="term" value="F:cytokine receptor binding"/>
    <property type="evidence" value="ECO:0007669"/>
    <property type="project" value="InterPro"/>
</dbReference>
<keyword evidence="6" id="KW-1015">Disulfide bond</keyword>
<gene>
    <name evidence="9 10" type="primary">il2</name>
</gene>
<sequence>MMMRMSALHWICALCLTLLCSLSAQPVKREVTSEIEDNLQHLKKVITNYECISDLTLYTPTDIAPGCLHMAGNCTLQELKVLKNDCFDLKEDDDDDKESLNNVIDLLEAEVNQIKPCPNRKCECRTCEEYEATDVMTFLKNVKNLDERMEAERK</sequence>